<evidence type="ECO:0000313" key="1">
    <source>
        <dbReference type="EMBL" id="MFC0320199.1"/>
    </source>
</evidence>
<dbReference type="RefSeq" id="WP_130855226.1">
    <property type="nucleotide sequence ID" value="NZ_JBHLWO010000002.1"/>
</dbReference>
<dbReference type="Pfam" id="PF19086">
    <property type="entry name" value="Terpene_syn_C_2"/>
    <property type="match status" value="1"/>
</dbReference>
<evidence type="ECO:0000313" key="2">
    <source>
        <dbReference type="Proteomes" id="UP001589774"/>
    </source>
</evidence>
<sequence length="272" mass="32535">MIVEDVIHKTANIALNKGIDWRYDFNTIKEQMLWAPYILPKILTSEKHLYLACFSVTYLFYVEDAKVRYKDFVHHAMDIHSRRATAPTDEYDRNKYDIVYYYEKLLQETLSPFNYELVHKDLLDFLPTEFDGNQEKHFSSMDDYLNERLKNIAVHIFFIMLYDALNLNFPTEHDHYFRKAVFNILIFNDLHSYIKEKAENEQYNALVLLQKEKNDIEHNVQELLQMANDYLLASYEIKDELMREVLVAAQLGNIAWGSTCRRYGVMKNLKWQ</sequence>
<accession>A0ABV6HMR9</accession>
<dbReference type="Proteomes" id="UP001589774">
    <property type="component" value="Unassembled WGS sequence"/>
</dbReference>
<dbReference type="Gene3D" id="1.10.600.10">
    <property type="entry name" value="Farnesyl Diphosphate Synthase"/>
    <property type="match status" value="1"/>
</dbReference>
<dbReference type="EC" id="4.2.3.-" evidence="1"/>
<protein>
    <submittedName>
        <fullName evidence="1">Terpene synthase family protein</fullName>
        <ecNumber evidence="1">4.2.3.-</ecNumber>
    </submittedName>
</protein>
<dbReference type="EMBL" id="JBHLWO010000002">
    <property type="protein sequence ID" value="MFC0320199.1"/>
    <property type="molecule type" value="Genomic_DNA"/>
</dbReference>
<keyword evidence="2" id="KW-1185">Reference proteome</keyword>
<reference evidence="1 2" key="1">
    <citation type="submission" date="2024-09" db="EMBL/GenBank/DDBJ databases">
        <authorList>
            <person name="Sun Q."/>
            <person name="Mori K."/>
        </authorList>
    </citation>
    <scope>NUCLEOTIDE SEQUENCE [LARGE SCALE GENOMIC DNA]</scope>
    <source>
        <strain evidence="1 2">CCM 7765</strain>
    </source>
</reference>
<name>A0ABV6HMR9_9SPHI</name>
<dbReference type="SUPFAM" id="SSF48576">
    <property type="entry name" value="Terpenoid synthases"/>
    <property type="match status" value="1"/>
</dbReference>
<gene>
    <name evidence="1" type="ORF">ACFFI0_17875</name>
</gene>
<proteinExistence type="predicted"/>
<dbReference type="GO" id="GO:0016829">
    <property type="term" value="F:lyase activity"/>
    <property type="evidence" value="ECO:0007669"/>
    <property type="project" value="UniProtKB-KW"/>
</dbReference>
<dbReference type="InterPro" id="IPR008949">
    <property type="entry name" value="Isoprenoid_synthase_dom_sf"/>
</dbReference>
<organism evidence="1 2">
    <name type="scientific">Olivibacter oleidegradans</name>
    <dbReference type="NCBI Taxonomy" id="760123"/>
    <lineage>
        <taxon>Bacteria</taxon>
        <taxon>Pseudomonadati</taxon>
        <taxon>Bacteroidota</taxon>
        <taxon>Sphingobacteriia</taxon>
        <taxon>Sphingobacteriales</taxon>
        <taxon>Sphingobacteriaceae</taxon>
        <taxon>Olivibacter</taxon>
    </lineage>
</organism>
<keyword evidence="1" id="KW-0456">Lyase</keyword>
<comment type="caution">
    <text evidence="1">The sequence shown here is derived from an EMBL/GenBank/DDBJ whole genome shotgun (WGS) entry which is preliminary data.</text>
</comment>